<gene>
    <name evidence="11" type="primary">ND5</name>
</gene>
<evidence type="ECO:0000256" key="2">
    <source>
        <dbReference type="ARBA" id="ARBA00012944"/>
    </source>
</evidence>
<dbReference type="Pfam" id="PF00662">
    <property type="entry name" value="Proton_antipo_N"/>
    <property type="match status" value="1"/>
</dbReference>
<keyword evidence="5 8" id="KW-1133">Transmembrane helix</keyword>
<evidence type="ECO:0000313" key="11">
    <source>
        <dbReference type="EMBL" id="ACB12461.1"/>
    </source>
</evidence>
<dbReference type="PANTHER" id="PTHR42829:SF2">
    <property type="entry name" value="NADH-UBIQUINONE OXIDOREDUCTASE CHAIN 5"/>
    <property type="match status" value="1"/>
</dbReference>
<feature type="transmembrane region" description="Helical" evidence="8">
    <location>
        <begin position="397"/>
        <end position="415"/>
    </location>
</feature>
<keyword evidence="8 11" id="KW-0496">Mitochondrion</keyword>
<proteinExistence type="inferred from homology"/>
<dbReference type="GO" id="GO:0015990">
    <property type="term" value="P:electron transport coupled proton transport"/>
    <property type="evidence" value="ECO:0007669"/>
    <property type="project" value="TreeGrafter"/>
</dbReference>
<feature type="transmembrane region" description="Helical" evidence="8">
    <location>
        <begin position="363"/>
        <end position="385"/>
    </location>
</feature>
<sequence>MNVSLSVILDFYTCIFSLSVIIITSSVVFYSWGYMSSELNMSRFYKLILGFVMSMLILISSSNLFFIMVGWDGLGILSFLLVIFYQNESSLGSGLITFMSNRVGDAFLLILISMMGISMNWSLMNNFSFMMLMILMLGAITKSAQIPFSSWLPRAMAAPTPISALVHSSTLVTAGVFLLIRFSDKLNYSMFLVLGTLTSLLAGLSGMVEHDVKKIIALSTLSQLGIMFMSLGLNMPDVAFFHLCTHAYFKAMIFITAGSMIDSNLGNQDIRLYGLNFKNSPIISMFLFSGNMALMGLPFMAGFYSKDAMLEMFMTSNLNMMLVILCWLGIMMTSVYSTRMMILSSWMMNFNPSFYFNSSSLTFYPLFVLNLGAISAGSFLSYYLYFDPFFSGSLLKLLPFIMFFLGVSISLMFWMKELKFMIFSSIGFLNPISELFTSTQKSIKNYILISEYG</sequence>
<comment type="subcellular location">
    <subcellularLocation>
        <location evidence="1">Membrane</location>
        <topology evidence="1">Multi-pass membrane protein</topology>
    </subcellularLocation>
</comment>
<comment type="similarity">
    <text evidence="8">Belongs to the complex I subunit 5 family.</text>
</comment>
<dbReference type="GO" id="GO:0042773">
    <property type="term" value="P:ATP synthesis coupled electron transport"/>
    <property type="evidence" value="ECO:0007669"/>
    <property type="project" value="InterPro"/>
</dbReference>
<dbReference type="GO" id="GO:0008137">
    <property type="term" value="F:NADH dehydrogenase (ubiquinone) activity"/>
    <property type="evidence" value="ECO:0007669"/>
    <property type="project" value="UniProtKB-EC"/>
</dbReference>
<feature type="transmembrane region" description="Helical" evidence="8">
    <location>
        <begin position="188"/>
        <end position="208"/>
    </location>
</feature>
<dbReference type="RefSeq" id="YP_004581398.1">
    <property type="nucleotide sequence ID" value="NC_015646.1"/>
</dbReference>
<feature type="transmembrane region" description="Helical" evidence="8">
    <location>
        <begin position="44"/>
        <end position="59"/>
    </location>
</feature>
<dbReference type="GO" id="GO:0016020">
    <property type="term" value="C:membrane"/>
    <property type="evidence" value="ECO:0007669"/>
    <property type="project" value="UniProtKB-SubCell"/>
</dbReference>
<keyword evidence="6 8" id="KW-0472">Membrane</keyword>
<dbReference type="Pfam" id="PF00361">
    <property type="entry name" value="Proton_antipo_M"/>
    <property type="match status" value="1"/>
</dbReference>
<dbReference type="EC" id="7.1.1.2" evidence="2 8"/>
<keyword evidence="4 8" id="KW-0812">Transmembrane</keyword>
<geneLocation type="mitochondrion" evidence="11"/>
<reference evidence="11" key="1">
    <citation type="journal article" date="2011" name="Mar. Genomics">
        <title>Complete mitochondrial genome of Tubulipora flabellaris (Bryozoa: Stenolaemata): The first representative from the class Stenolaemata with unique gene order.</title>
        <authorList>
            <person name="Sun M."/>
            <person name="Shen X."/>
            <person name="Liu H."/>
            <person name="Liu X."/>
            <person name="Wu Z."/>
            <person name="Liu B."/>
        </authorList>
    </citation>
    <scope>NUCLEOTIDE SEQUENCE</scope>
</reference>
<protein>
    <recommendedName>
        <fullName evidence="3 8">NADH-ubiquinone oxidoreductase chain 5</fullName>
        <ecNumber evidence="2 8">7.1.1.2</ecNumber>
    </recommendedName>
</protein>
<evidence type="ECO:0000256" key="3">
    <source>
        <dbReference type="ARBA" id="ARBA00021096"/>
    </source>
</evidence>
<organism evidence="11">
    <name type="scientific">Tubulipora flabellaris</name>
    <dbReference type="NCBI Taxonomy" id="365325"/>
    <lineage>
        <taxon>Eukaryota</taxon>
        <taxon>Metazoa</taxon>
        <taxon>Spiralia</taxon>
        <taxon>Lophotrochozoa</taxon>
        <taxon>Bryozoa</taxon>
        <taxon>Stenolaemata</taxon>
        <taxon>Tubuliporida</taxon>
        <taxon>Tubuliporidae</taxon>
        <taxon>Tubulipora</taxon>
    </lineage>
</organism>
<comment type="function">
    <text evidence="8">Core subunit of the mitochondrial membrane respiratory chain NADH dehydrogenase (Complex I) which catalyzes electron transfer from NADH through the respiratory chain, using ubiquinone as an electron acceptor. Essential for the catalytic activity and assembly of complex I.</text>
</comment>
<dbReference type="GeneID" id="10751839"/>
<name>F6GPJ0_9BILA</name>
<keyword evidence="8" id="KW-0813">Transport</keyword>
<dbReference type="InterPro" id="IPR001516">
    <property type="entry name" value="Proton_antipo_N"/>
</dbReference>
<evidence type="ECO:0000256" key="8">
    <source>
        <dbReference type="RuleBase" id="RU003404"/>
    </source>
</evidence>
<dbReference type="InterPro" id="IPR003945">
    <property type="entry name" value="NU5C-like"/>
</dbReference>
<dbReference type="InterPro" id="IPR001750">
    <property type="entry name" value="ND/Mrp_TM"/>
</dbReference>
<feature type="transmembrane region" description="Helical" evidence="8">
    <location>
        <begin position="6"/>
        <end position="32"/>
    </location>
</feature>
<dbReference type="CTD" id="4540"/>
<feature type="transmembrane region" description="Helical" evidence="8">
    <location>
        <begin position="65"/>
        <end position="85"/>
    </location>
</feature>
<feature type="transmembrane region" description="Helical" evidence="8">
    <location>
        <begin position="282"/>
        <end position="301"/>
    </location>
</feature>
<keyword evidence="8" id="KW-0520">NAD</keyword>
<feature type="domain" description="NADH-Ubiquinone oxidoreductase (complex I) chain 5 N-terminal" evidence="10">
    <location>
        <begin position="1"/>
        <end position="45"/>
    </location>
</feature>
<evidence type="ECO:0000259" key="9">
    <source>
        <dbReference type="Pfam" id="PF00361"/>
    </source>
</evidence>
<evidence type="ECO:0000256" key="1">
    <source>
        <dbReference type="ARBA" id="ARBA00004141"/>
    </source>
</evidence>
<feature type="transmembrane region" description="Helical" evidence="8">
    <location>
        <begin position="106"/>
        <end position="123"/>
    </location>
</feature>
<evidence type="ECO:0000256" key="6">
    <source>
        <dbReference type="ARBA" id="ARBA00023136"/>
    </source>
</evidence>
<dbReference type="GO" id="GO:0003954">
    <property type="term" value="F:NADH dehydrogenase activity"/>
    <property type="evidence" value="ECO:0007669"/>
    <property type="project" value="TreeGrafter"/>
</dbReference>
<evidence type="ECO:0000256" key="4">
    <source>
        <dbReference type="ARBA" id="ARBA00022692"/>
    </source>
</evidence>
<feature type="transmembrane region" description="Helical" evidence="8">
    <location>
        <begin position="215"/>
        <end position="233"/>
    </location>
</feature>
<dbReference type="PANTHER" id="PTHR42829">
    <property type="entry name" value="NADH-UBIQUINONE OXIDOREDUCTASE CHAIN 5"/>
    <property type="match status" value="1"/>
</dbReference>
<dbReference type="PRINTS" id="PR01434">
    <property type="entry name" value="NADHDHGNASE5"/>
</dbReference>
<dbReference type="AlphaFoldDB" id="F6GPJ0"/>
<dbReference type="EMBL" id="EU563937">
    <property type="protein sequence ID" value="ACB12461.1"/>
    <property type="molecule type" value="Genomic_DNA"/>
</dbReference>
<feature type="transmembrane region" description="Helical" evidence="8">
    <location>
        <begin position="164"/>
        <end position="182"/>
    </location>
</feature>
<keyword evidence="8" id="KW-0830">Ubiquinone</keyword>
<evidence type="ECO:0000256" key="5">
    <source>
        <dbReference type="ARBA" id="ARBA00022989"/>
    </source>
</evidence>
<evidence type="ECO:0000256" key="7">
    <source>
        <dbReference type="ARBA" id="ARBA00049551"/>
    </source>
</evidence>
<comment type="catalytic activity">
    <reaction evidence="7 8">
        <text>a ubiquinone + NADH + 5 H(+)(in) = a ubiquinol + NAD(+) + 4 H(+)(out)</text>
        <dbReference type="Rhea" id="RHEA:29091"/>
        <dbReference type="Rhea" id="RHEA-COMP:9565"/>
        <dbReference type="Rhea" id="RHEA-COMP:9566"/>
        <dbReference type="ChEBI" id="CHEBI:15378"/>
        <dbReference type="ChEBI" id="CHEBI:16389"/>
        <dbReference type="ChEBI" id="CHEBI:17976"/>
        <dbReference type="ChEBI" id="CHEBI:57540"/>
        <dbReference type="ChEBI" id="CHEBI:57945"/>
        <dbReference type="EC" id="7.1.1.2"/>
    </reaction>
</comment>
<feature type="domain" description="NADH:quinone oxidoreductase/Mrp antiporter transmembrane" evidence="9">
    <location>
        <begin position="61"/>
        <end position="325"/>
    </location>
</feature>
<feature type="transmembrane region" description="Helical" evidence="8">
    <location>
        <begin position="239"/>
        <end position="261"/>
    </location>
</feature>
<feature type="transmembrane region" description="Helical" evidence="8">
    <location>
        <begin position="321"/>
        <end position="342"/>
    </location>
</feature>
<evidence type="ECO:0000259" key="10">
    <source>
        <dbReference type="Pfam" id="PF00662"/>
    </source>
</evidence>
<accession>F6GPJ0</accession>